<comment type="caution">
    <text evidence="2">The sequence shown here is derived from an EMBL/GenBank/DDBJ whole genome shotgun (WGS) entry which is preliminary data.</text>
</comment>
<dbReference type="InterPro" id="IPR021557">
    <property type="entry name" value="DUF3016"/>
</dbReference>
<feature type="signal peptide" evidence="1">
    <location>
        <begin position="1"/>
        <end position="41"/>
    </location>
</feature>
<proteinExistence type="predicted"/>
<reference evidence="2 3" key="1">
    <citation type="submission" date="2019-01" db="EMBL/GenBank/DDBJ databases">
        <authorList>
            <person name="Chen W.-M."/>
        </authorList>
    </citation>
    <scope>NUCLEOTIDE SEQUENCE [LARGE SCALE GENOMIC DNA]</scope>
    <source>
        <strain evidence="2 3">ICH-3</strain>
    </source>
</reference>
<dbReference type="Pfam" id="PF11454">
    <property type="entry name" value="DUF3016"/>
    <property type="match status" value="1"/>
</dbReference>
<evidence type="ECO:0000256" key="1">
    <source>
        <dbReference type="SAM" id="SignalP"/>
    </source>
</evidence>
<organism evidence="2 3">
    <name type="scientific">Rubrivivax albus</name>
    <dbReference type="NCBI Taxonomy" id="2499835"/>
    <lineage>
        <taxon>Bacteria</taxon>
        <taxon>Pseudomonadati</taxon>
        <taxon>Pseudomonadota</taxon>
        <taxon>Betaproteobacteria</taxon>
        <taxon>Burkholderiales</taxon>
        <taxon>Sphaerotilaceae</taxon>
        <taxon>Rubrivivax</taxon>
    </lineage>
</organism>
<evidence type="ECO:0000313" key="2">
    <source>
        <dbReference type="EMBL" id="RVT49688.1"/>
    </source>
</evidence>
<evidence type="ECO:0000313" key="3">
    <source>
        <dbReference type="Proteomes" id="UP000288178"/>
    </source>
</evidence>
<keyword evidence="1" id="KW-0732">Signal</keyword>
<dbReference type="Proteomes" id="UP000288178">
    <property type="component" value="Unassembled WGS sequence"/>
</dbReference>
<keyword evidence="3" id="KW-1185">Reference proteome</keyword>
<protein>
    <submittedName>
        <fullName evidence="2">DUF3016 domain-containing protein</fullName>
    </submittedName>
</protein>
<sequence>MGCPRVCPPKEVVMSILARSSRCLSAAGLAALCAVGLPAHATGAAEVHYAQPERFTDAGFGSVERERTQARLTAEIERLASRLPDGQRLSVTFTDVDLAGEIDHFSPHGLRVMGLLPDAPRLSLRFELTQGGEVVARGEEQLRDLSYLVRRSGLDHRAALPYESRLLTEWFEQRFAAAR</sequence>
<dbReference type="AlphaFoldDB" id="A0A3S2U729"/>
<accession>A0A3S2U729</accession>
<dbReference type="EMBL" id="SACT01000007">
    <property type="protein sequence ID" value="RVT49688.1"/>
    <property type="molecule type" value="Genomic_DNA"/>
</dbReference>
<gene>
    <name evidence="2" type="ORF">ENE75_18770</name>
</gene>
<name>A0A3S2U729_9BURK</name>
<feature type="chain" id="PRO_5018727529" evidence="1">
    <location>
        <begin position="42"/>
        <end position="179"/>
    </location>
</feature>